<dbReference type="EMBL" id="JAIWYP010000004">
    <property type="protein sequence ID" value="KAH3829768.1"/>
    <property type="molecule type" value="Genomic_DNA"/>
</dbReference>
<reference evidence="2" key="1">
    <citation type="journal article" date="2019" name="bioRxiv">
        <title>The Genome of the Zebra Mussel, Dreissena polymorpha: A Resource for Invasive Species Research.</title>
        <authorList>
            <person name="McCartney M.A."/>
            <person name="Auch B."/>
            <person name="Kono T."/>
            <person name="Mallez S."/>
            <person name="Zhang Y."/>
            <person name="Obille A."/>
            <person name="Becker A."/>
            <person name="Abrahante J.E."/>
            <person name="Garbe J."/>
            <person name="Badalamenti J.P."/>
            <person name="Herman A."/>
            <person name="Mangelson H."/>
            <person name="Liachko I."/>
            <person name="Sullivan S."/>
            <person name="Sone E.D."/>
            <person name="Koren S."/>
            <person name="Silverstein K.A.T."/>
            <person name="Beckman K.B."/>
            <person name="Gohl D.M."/>
        </authorList>
    </citation>
    <scope>NUCLEOTIDE SEQUENCE</scope>
    <source>
        <strain evidence="2">Duluth1</strain>
        <tissue evidence="2">Whole animal</tissue>
    </source>
</reference>
<dbReference type="Gene3D" id="1.10.1410.40">
    <property type="match status" value="1"/>
</dbReference>
<dbReference type="PANTHER" id="PTHR10656">
    <property type="entry name" value="CELL FATE DETERMINING PROTEIN MAB21-RELATED"/>
    <property type="match status" value="1"/>
</dbReference>
<reference evidence="2" key="2">
    <citation type="submission" date="2020-11" db="EMBL/GenBank/DDBJ databases">
        <authorList>
            <person name="McCartney M.A."/>
            <person name="Auch B."/>
            <person name="Kono T."/>
            <person name="Mallez S."/>
            <person name="Becker A."/>
            <person name="Gohl D.M."/>
            <person name="Silverstein K.A.T."/>
            <person name="Koren S."/>
            <person name="Bechman K.B."/>
            <person name="Herman A."/>
            <person name="Abrahante J.E."/>
            <person name="Garbe J."/>
        </authorList>
    </citation>
    <scope>NUCLEOTIDE SEQUENCE</scope>
    <source>
        <strain evidence="2">Duluth1</strain>
        <tissue evidence="2">Whole animal</tissue>
    </source>
</reference>
<dbReference type="AlphaFoldDB" id="A0A9D4H984"/>
<gene>
    <name evidence="2" type="ORF">DPMN_102996</name>
</gene>
<comment type="caution">
    <text evidence="2">The sequence shown here is derived from an EMBL/GenBank/DDBJ whole genome shotgun (WGS) entry which is preliminary data.</text>
</comment>
<organism evidence="2 3">
    <name type="scientific">Dreissena polymorpha</name>
    <name type="common">Zebra mussel</name>
    <name type="synonym">Mytilus polymorpha</name>
    <dbReference type="NCBI Taxonomy" id="45954"/>
    <lineage>
        <taxon>Eukaryota</taxon>
        <taxon>Metazoa</taxon>
        <taxon>Spiralia</taxon>
        <taxon>Lophotrochozoa</taxon>
        <taxon>Mollusca</taxon>
        <taxon>Bivalvia</taxon>
        <taxon>Autobranchia</taxon>
        <taxon>Heteroconchia</taxon>
        <taxon>Euheterodonta</taxon>
        <taxon>Imparidentia</taxon>
        <taxon>Neoheterodontei</taxon>
        <taxon>Myida</taxon>
        <taxon>Dreissenoidea</taxon>
        <taxon>Dreissenidae</taxon>
        <taxon>Dreissena</taxon>
    </lineage>
</organism>
<evidence type="ECO:0000256" key="1">
    <source>
        <dbReference type="ARBA" id="ARBA00008307"/>
    </source>
</evidence>
<dbReference type="OrthoDB" id="6054650at2759"/>
<evidence type="ECO:0000313" key="2">
    <source>
        <dbReference type="EMBL" id="KAH3829768.1"/>
    </source>
</evidence>
<protein>
    <submittedName>
        <fullName evidence="2">Uncharacterized protein</fullName>
    </submittedName>
</protein>
<evidence type="ECO:0000313" key="3">
    <source>
        <dbReference type="Proteomes" id="UP000828390"/>
    </source>
</evidence>
<dbReference type="Gene3D" id="3.30.460.90">
    <property type="match status" value="1"/>
</dbReference>
<accession>A0A9D4H984</accession>
<dbReference type="Proteomes" id="UP000828390">
    <property type="component" value="Unassembled WGS sequence"/>
</dbReference>
<name>A0A9D4H984_DREPO</name>
<keyword evidence="3" id="KW-1185">Reference proteome</keyword>
<comment type="similarity">
    <text evidence="1">Belongs to the mab-21 family.</text>
</comment>
<sequence length="506" mass="57685">MGAFWGVPTNTEDTRVVTTIMADGNGDVSSAFERMSLDPKHIGANFNEWVKPVANFDGCDQGWIKSLKESELIGDIDFGSKPWARSREAVDYVMKELQNAMRAEAAKYERLRIESYIRQGSSRDALKVIWPNEYDSVIQFQIEGLKLVPKPVTKSSVVIPGFCFFEIDDKWENLEKTFPKLCQKSVFVKSNGKLFLSSKNLHEKILTSIVDAASVIVQNTIRDNKEVEFSITRKKNPPAINITIHLNEEAHNQFMVAGKLRKAEDGTGEIDLDIVPAMKLREDTTTTYQGTRLGSPIHAVCKWVEGDMNQMLEFVSETEKPLVWHINSSGYEKHTLDVIRTTARGQYILTALRIMKTYFVRAKTLAKDKKQSPPQLVTVLKSYHLKQIALYEVMFTCHLRPTVALNNTYDALLYFISLLEAALDAKHLPHFYYSNPLVTLMYPGYEPTVGPKYDLFRKCPADALLQAKKVLQNQLVTTLRLVRTEKQDMAKLVNEFKDKILYGKYF</sequence>
<proteinExistence type="inferred from homology"/>
<dbReference type="PANTHER" id="PTHR10656:SF42">
    <property type="entry name" value="CYCLIC GMP-AMP SYNTHASE-LIKE PROTEIN-RELATED"/>
    <property type="match status" value="1"/>
</dbReference>